<dbReference type="EMBL" id="JBHEZY010000022">
    <property type="protein sequence ID" value="MFC1435859.1"/>
    <property type="molecule type" value="Genomic_DNA"/>
</dbReference>
<feature type="region of interest" description="Disordered" evidence="1">
    <location>
        <begin position="16"/>
        <end position="40"/>
    </location>
</feature>
<evidence type="ECO:0000259" key="2">
    <source>
        <dbReference type="Pfam" id="PF18726"/>
    </source>
</evidence>
<proteinExistence type="predicted"/>
<feature type="compositionally biased region" description="Low complexity" evidence="1">
    <location>
        <begin position="16"/>
        <end position="33"/>
    </location>
</feature>
<evidence type="ECO:0000313" key="3">
    <source>
        <dbReference type="EMBL" id="MFC1412419.1"/>
    </source>
</evidence>
<organism evidence="3 6">
    <name type="scientific">Streptacidiphilus alkalitolerans</name>
    <dbReference type="NCBI Taxonomy" id="3342712"/>
    <lineage>
        <taxon>Bacteria</taxon>
        <taxon>Bacillati</taxon>
        <taxon>Actinomycetota</taxon>
        <taxon>Actinomycetes</taxon>
        <taxon>Kitasatosporales</taxon>
        <taxon>Streptomycetaceae</taxon>
        <taxon>Streptacidiphilus</taxon>
    </lineage>
</organism>
<evidence type="ECO:0000256" key="1">
    <source>
        <dbReference type="SAM" id="MobiDB-lite"/>
    </source>
</evidence>
<sequence length="193" mass="20611">MSEKVIPTAQVLQLPLQAAQSSSTHGSSTGGAAKPYRPPSDIHPVLRRAGAPPAALDLLAQAYRGLDEARGMQGPLERYAIAHLAALRASAAVLAVRGRPEESPRKRGRIRSAWEVLPEVAPELAEWAVYYAAGAPKRAAAEAGIASAATMREADDLIRNTALFVRMVQRVVALQPVVERAEREGEPPMPRTG</sequence>
<dbReference type="Pfam" id="PF18726">
    <property type="entry name" value="HEPN_SAV_6107"/>
    <property type="match status" value="1"/>
</dbReference>
<dbReference type="InterPro" id="IPR040891">
    <property type="entry name" value="HEPN_SAV_6107"/>
</dbReference>
<comment type="caution">
    <text evidence="3">The sequence shown here is derived from an EMBL/GenBank/DDBJ whole genome shotgun (WGS) entry which is preliminary data.</text>
</comment>
<gene>
    <name evidence="4" type="ORF">ACEZDB_35010</name>
    <name evidence="3" type="ORF">ACEZDG_24425</name>
</gene>
<protein>
    <submittedName>
        <fullName evidence="3">SAV_6107 family HEPN domain-containing protein</fullName>
    </submittedName>
</protein>
<name>A0ABV6VFA7_9ACTN</name>
<keyword evidence="6" id="KW-1185">Reference proteome</keyword>
<evidence type="ECO:0000313" key="6">
    <source>
        <dbReference type="Proteomes" id="UP001592582"/>
    </source>
</evidence>
<evidence type="ECO:0000313" key="5">
    <source>
        <dbReference type="Proteomes" id="UP001592530"/>
    </source>
</evidence>
<reference evidence="5 6" key="1">
    <citation type="submission" date="2024-09" db="EMBL/GenBank/DDBJ databases">
        <authorList>
            <person name="Lee S.D."/>
        </authorList>
    </citation>
    <scope>NUCLEOTIDE SEQUENCE [LARGE SCALE GENOMIC DNA]</scope>
    <source>
        <strain evidence="3 6">N1-1</strain>
        <strain evidence="4 5">N1-3</strain>
    </source>
</reference>
<feature type="domain" description="SAV-6107-like HEPN" evidence="2">
    <location>
        <begin position="69"/>
        <end position="169"/>
    </location>
</feature>
<dbReference type="Proteomes" id="UP001592530">
    <property type="component" value="Unassembled WGS sequence"/>
</dbReference>
<dbReference type="EMBL" id="JBHEZX010000011">
    <property type="protein sequence ID" value="MFC1412419.1"/>
    <property type="molecule type" value="Genomic_DNA"/>
</dbReference>
<dbReference type="RefSeq" id="WP_380513096.1">
    <property type="nucleotide sequence ID" value="NZ_JBHEZX010000011.1"/>
</dbReference>
<accession>A0ABV6VFA7</accession>
<evidence type="ECO:0000313" key="4">
    <source>
        <dbReference type="EMBL" id="MFC1435859.1"/>
    </source>
</evidence>
<dbReference type="Proteomes" id="UP001592582">
    <property type="component" value="Unassembled WGS sequence"/>
</dbReference>